<dbReference type="Proteomes" id="UP000001036">
    <property type="component" value="Chromosome"/>
</dbReference>
<dbReference type="HOGENOM" id="CLU_3355257_0_0_6"/>
<gene>
    <name evidence="1" type="ordered locus">CJA_3285</name>
</gene>
<proteinExistence type="predicted"/>
<accession>B3PEI3</accession>
<dbReference type="KEGG" id="cja:CJA_3285"/>
<reference evidence="1 2" key="1">
    <citation type="journal article" date="2008" name="J. Bacteriol.">
        <title>Insights into plant cell wall degradation from the genome sequence of the soil bacterium Cellvibrio japonicus.</title>
        <authorList>
            <person name="Deboy R.T."/>
            <person name="Mongodin E.F."/>
            <person name="Fouts D.E."/>
            <person name="Tailford L.E."/>
            <person name="Khouri H."/>
            <person name="Emerson J.B."/>
            <person name="Mohamoud Y."/>
            <person name="Watkins K."/>
            <person name="Henrissat B."/>
            <person name="Gilbert H.J."/>
            <person name="Nelson K.E."/>
        </authorList>
    </citation>
    <scope>NUCLEOTIDE SEQUENCE [LARGE SCALE GENOMIC DNA]</scope>
    <source>
        <strain evidence="1 2">Ueda107</strain>
    </source>
</reference>
<evidence type="ECO:0000313" key="2">
    <source>
        <dbReference type="Proteomes" id="UP000001036"/>
    </source>
</evidence>
<evidence type="ECO:0000313" key="1">
    <source>
        <dbReference type="EMBL" id="ACE83332.1"/>
    </source>
</evidence>
<keyword evidence="2" id="KW-1185">Reference proteome</keyword>
<name>B3PEI3_CELJU</name>
<dbReference type="STRING" id="498211.CJA_3285"/>
<dbReference type="EMBL" id="CP000934">
    <property type="protein sequence ID" value="ACE83332.1"/>
    <property type="molecule type" value="Genomic_DNA"/>
</dbReference>
<organism evidence="1 2">
    <name type="scientific">Cellvibrio japonicus (strain Ueda107)</name>
    <name type="common">Pseudomonas fluorescens subsp. cellulosa</name>
    <dbReference type="NCBI Taxonomy" id="498211"/>
    <lineage>
        <taxon>Bacteria</taxon>
        <taxon>Pseudomonadati</taxon>
        <taxon>Pseudomonadota</taxon>
        <taxon>Gammaproteobacteria</taxon>
        <taxon>Cellvibrionales</taxon>
        <taxon>Cellvibrionaceae</taxon>
        <taxon>Cellvibrio</taxon>
    </lineage>
</organism>
<protein>
    <submittedName>
        <fullName evidence="1">Uncharacterized protein</fullName>
    </submittedName>
</protein>
<sequence>MLTIGPSSLLNQLPDFTCPDQSQHFHHALPLIHVQK</sequence>
<dbReference type="AlphaFoldDB" id="B3PEI3"/>